<feature type="transmembrane region" description="Helical" evidence="28">
    <location>
        <begin position="272"/>
        <end position="290"/>
    </location>
</feature>
<evidence type="ECO:0000256" key="4">
    <source>
        <dbReference type="ARBA" id="ARBA00004872"/>
    </source>
</evidence>
<reference evidence="31 32" key="1">
    <citation type="submission" date="2019-01" db="EMBL/GenBank/DDBJ databases">
        <title>Draft Genome and Complete Hox-Cluster Characterization of the Sterlet Sturgeon (Acipenser ruthenus).</title>
        <authorList>
            <person name="Wei Q."/>
        </authorList>
    </citation>
    <scope>NUCLEOTIDE SEQUENCE [LARGE SCALE GENOMIC DNA]</scope>
    <source>
        <strain evidence="31">WHYD16114868_AA</strain>
        <tissue evidence="31">Blood</tissue>
    </source>
</reference>
<dbReference type="Pfam" id="PF04116">
    <property type="entry name" value="FA_hydroxylase"/>
    <property type="match status" value="1"/>
</dbReference>
<evidence type="ECO:0000256" key="12">
    <source>
        <dbReference type="ARBA" id="ARBA00022832"/>
    </source>
</evidence>
<evidence type="ECO:0000256" key="21">
    <source>
        <dbReference type="ARBA" id="ARBA00050698"/>
    </source>
</evidence>
<comment type="similarity">
    <text evidence="6 28">Belongs to the anoctamin family.</text>
</comment>
<feature type="transmembrane region" description="Helical" evidence="28">
    <location>
        <begin position="585"/>
        <end position="606"/>
    </location>
</feature>
<comment type="catalytic activity">
    <reaction evidence="23">
        <text>octadecanoate + 2 Fe(II)-[cytochrome b5] + O2 + 2 H(+) = (R)-2-hydroxyoctadecanoate + 2 Fe(III)-[cytochrome b5] + H2O</text>
        <dbReference type="Rhea" id="RHEA:39815"/>
        <dbReference type="Rhea" id="RHEA-COMP:10438"/>
        <dbReference type="Rhea" id="RHEA-COMP:10439"/>
        <dbReference type="ChEBI" id="CHEBI:15377"/>
        <dbReference type="ChEBI" id="CHEBI:15378"/>
        <dbReference type="ChEBI" id="CHEBI:15379"/>
        <dbReference type="ChEBI" id="CHEBI:25629"/>
        <dbReference type="ChEBI" id="CHEBI:29033"/>
        <dbReference type="ChEBI" id="CHEBI:29034"/>
        <dbReference type="ChEBI" id="CHEBI:57562"/>
    </reaction>
    <physiologicalReaction direction="left-to-right" evidence="23">
        <dbReference type="Rhea" id="RHEA:39816"/>
    </physiologicalReaction>
</comment>
<feature type="transmembrane region" description="Helical" evidence="28">
    <location>
        <begin position="553"/>
        <end position="579"/>
    </location>
</feature>
<organism evidence="31 32">
    <name type="scientific">Acipenser ruthenus</name>
    <name type="common">Sterlet sturgeon</name>
    <dbReference type="NCBI Taxonomy" id="7906"/>
    <lineage>
        <taxon>Eukaryota</taxon>
        <taxon>Metazoa</taxon>
        <taxon>Chordata</taxon>
        <taxon>Craniata</taxon>
        <taxon>Vertebrata</taxon>
        <taxon>Euteleostomi</taxon>
        <taxon>Actinopterygii</taxon>
        <taxon>Chondrostei</taxon>
        <taxon>Acipenseriformes</taxon>
        <taxon>Acipenseridae</taxon>
        <taxon>Acipenser</taxon>
    </lineage>
</organism>
<keyword evidence="32" id="KW-1185">Reference proteome</keyword>
<feature type="transmembrane region" description="Helical" evidence="28">
    <location>
        <begin position="745"/>
        <end position="766"/>
    </location>
</feature>
<gene>
    <name evidence="31" type="ORF">EOD39_0358</name>
</gene>
<comment type="pathway">
    <text evidence="4">Lipid metabolism; fatty acid metabolism.</text>
</comment>
<accession>A0A444U812</accession>
<dbReference type="PROSITE" id="PS00191">
    <property type="entry name" value="CYTOCHROME_B5_1"/>
    <property type="match status" value="1"/>
</dbReference>
<evidence type="ECO:0000256" key="24">
    <source>
        <dbReference type="ARBA" id="ARBA00052862"/>
    </source>
</evidence>
<keyword evidence="9 28" id="KW-0812">Transmembrane</keyword>
<dbReference type="GO" id="GO:0080132">
    <property type="term" value="F:fatty acid 2-hydroxylase activity"/>
    <property type="evidence" value="ECO:0007669"/>
    <property type="project" value="UniProtKB-ARBA"/>
</dbReference>
<dbReference type="PANTHER" id="PTHR12308:SF36">
    <property type="entry name" value="ANOCTAMIN"/>
    <property type="match status" value="1"/>
</dbReference>
<evidence type="ECO:0000256" key="19">
    <source>
        <dbReference type="ARBA" id="ARBA00023136"/>
    </source>
</evidence>
<comment type="pathway">
    <text evidence="27">Sphingolipid metabolism; galactosylceramide biosynthesis.</text>
</comment>
<comment type="similarity">
    <text evidence="5">Belongs to the sterol desaturase family. SCS7 subfamily.</text>
</comment>
<dbReference type="InterPro" id="IPR001199">
    <property type="entry name" value="Cyt_B5-like_heme/steroid-bd"/>
</dbReference>
<dbReference type="GO" id="GO:0005886">
    <property type="term" value="C:plasma membrane"/>
    <property type="evidence" value="ECO:0007669"/>
    <property type="project" value="TreeGrafter"/>
</dbReference>
<comment type="caution">
    <text evidence="28">Lacks conserved residue(s) required for the propagation of feature annotation.</text>
</comment>
<keyword evidence="7" id="KW-0444">Lipid biosynthesis</keyword>
<dbReference type="InterPro" id="IPR049452">
    <property type="entry name" value="Anoctamin_TM"/>
</dbReference>
<keyword evidence="17" id="KW-0408">Iron</keyword>
<evidence type="ECO:0000256" key="1">
    <source>
        <dbReference type="ARBA" id="ARBA00001947"/>
    </source>
</evidence>
<comment type="catalytic activity">
    <reaction evidence="24">
        <text>hexadecanoate + 2 Fe(II)-[cytochrome b5] + O2 + 2 H(+) = (R)-2-hydroxyhexadecanoate + 2 Fe(III)-[cytochrome b5] + H2O</text>
        <dbReference type="Rhea" id="RHEA:38551"/>
        <dbReference type="Rhea" id="RHEA-COMP:10438"/>
        <dbReference type="Rhea" id="RHEA-COMP:10439"/>
        <dbReference type="ChEBI" id="CHEBI:7896"/>
        <dbReference type="ChEBI" id="CHEBI:15377"/>
        <dbReference type="ChEBI" id="CHEBI:15378"/>
        <dbReference type="ChEBI" id="CHEBI:15379"/>
        <dbReference type="ChEBI" id="CHEBI:29033"/>
        <dbReference type="ChEBI" id="CHEBI:29034"/>
        <dbReference type="ChEBI" id="CHEBI:75927"/>
    </reaction>
    <physiologicalReaction direction="left-to-right" evidence="24">
        <dbReference type="Rhea" id="RHEA:38552"/>
    </physiologicalReaction>
</comment>
<evidence type="ECO:0000259" key="30">
    <source>
        <dbReference type="PROSITE" id="PS50255"/>
    </source>
</evidence>
<feature type="transmembrane region" description="Helical" evidence="28">
    <location>
        <begin position="659"/>
        <end position="684"/>
    </location>
</feature>
<comment type="catalytic activity">
    <reaction evidence="21">
        <text>docosanoate + 2 Fe(II)-[cytochrome b5] + O2 + 2 H(+) = 2-hydroxydocosanoate + 2 Fe(III)-[cytochrome b5] + H2O</text>
        <dbReference type="Rhea" id="RHEA:39819"/>
        <dbReference type="Rhea" id="RHEA-COMP:10438"/>
        <dbReference type="Rhea" id="RHEA-COMP:10439"/>
        <dbReference type="ChEBI" id="CHEBI:15377"/>
        <dbReference type="ChEBI" id="CHEBI:15378"/>
        <dbReference type="ChEBI" id="CHEBI:15379"/>
        <dbReference type="ChEBI" id="CHEBI:23858"/>
        <dbReference type="ChEBI" id="CHEBI:29033"/>
        <dbReference type="ChEBI" id="CHEBI:29034"/>
        <dbReference type="ChEBI" id="CHEBI:76722"/>
    </reaction>
    <physiologicalReaction direction="left-to-right" evidence="21">
        <dbReference type="Rhea" id="RHEA:39820"/>
    </physiologicalReaction>
</comment>
<feature type="domain" description="Cytochrome b5 heme-binding" evidence="30">
    <location>
        <begin position="7"/>
        <end position="85"/>
    </location>
</feature>
<feature type="compositionally biased region" description="Basic and acidic residues" evidence="29">
    <location>
        <begin position="91"/>
        <end position="110"/>
    </location>
</feature>
<evidence type="ECO:0000313" key="32">
    <source>
        <dbReference type="Proteomes" id="UP000289886"/>
    </source>
</evidence>
<keyword evidence="11" id="KW-0256">Endoplasmic reticulum</keyword>
<keyword evidence="14" id="KW-0492">Microsome</keyword>
<dbReference type="GO" id="GO:0006633">
    <property type="term" value="P:fatty acid biosynthetic process"/>
    <property type="evidence" value="ECO:0007669"/>
    <property type="project" value="UniProtKB-KW"/>
</dbReference>
<feature type="transmembrane region" description="Helical" evidence="28">
    <location>
        <begin position="177"/>
        <end position="195"/>
    </location>
</feature>
<evidence type="ECO:0000256" key="18">
    <source>
        <dbReference type="ARBA" id="ARBA00023098"/>
    </source>
</evidence>
<evidence type="ECO:0000256" key="29">
    <source>
        <dbReference type="SAM" id="MobiDB-lite"/>
    </source>
</evidence>
<keyword evidence="16" id="KW-0560">Oxidoreductase</keyword>
<evidence type="ECO:0000256" key="25">
    <source>
        <dbReference type="ARBA" id="ARBA00053017"/>
    </source>
</evidence>
<name>A0A444U812_ACIRT</name>
<keyword evidence="10" id="KW-0479">Metal-binding</keyword>
<dbReference type="Proteomes" id="UP000289886">
    <property type="component" value="Unassembled WGS sequence"/>
</dbReference>
<keyword evidence="19 28" id="KW-0472">Membrane</keyword>
<dbReference type="GO" id="GO:0046513">
    <property type="term" value="P:ceramide biosynthetic process"/>
    <property type="evidence" value="ECO:0007669"/>
    <property type="project" value="UniProtKB-ARBA"/>
</dbReference>
<keyword evidence="15 28" id="KW-1133">Transmembrane helix</keyword>
<dbReference type="InterPro" id="IPR007632">
    <property type="entry name" value="Anoctamin"/>
</dbReference>
<dbReference type="AlphaFoldDB" id="A0A444U812"/>
<evidence type="ECO:0000256" key="10">
    <source>
        <dbReference type="ARBA" id="ARBA00022723"/>
    </source>
</evidence>
<dbReference type="InterPro" id="IPR006694">
    <property type="entry name" value="Fatty_acid_hydroxylase"/>
</dbReference>
<evidence type="ECO:0000256" key="15">
    <source>
        <dbReference type="ARBA" id="ARBA00022989"/>
    </source>
</evidence>
<dbReference type="Gene3D" id="3.10.120.10">
    <property type="entry name" value="Cytochrome b5-like heme/steroid binding domain"/>
    <property type="match status" value="1"/>
</dbReference>
<evidence type="ECO:0000256" key="3">
    <source>
        <dbReference type="ARBA" id="ARBA00004477"/>
    </source>
</evidence>
<comment type="function">
    <text evidence="26">Catalyzes the hydroxylation of free fatty acids at the C-2 position to produce 2-hydroxy fatty acids, which are building blocks of sphingolipids and glycosphingolipids common in neural tissue and epidermis. FA2H is stereospecific for the production of (R)-2-hydroxy fatty acids. Plays an essential role in the synthesis of galactosphingolipids of the myelin sheath. Responsible for the synthesis of sphingolipids and glycosphingolipids involved in the formation of epidermal lamellar bodies critical for skin permeability barrier. Participates in the synthesis of glycosphingolipids and a fraction of type II wax diesters in sebaceous gland, specifically regulating hair follicle homeostasis. Involved in the synthesis of sphingolipids of plasma membrane rafts, controlling lipid raft mobility and trafficking of raft-associated proteins.</text>
</comment>
<comment type="subcellular location">
    <subcellularLocation>
        <location evidence="3">Endoplasmic reticulum membrane</location>
        <topology evidence="3">Multi-pass membrane protein</topology>
    </subcellularLocation>
    <subcellularLocation>
        <location evidence="28">Membrane</location>
        <topology evidence="28">Multi-pass membrane protein</topology>
    </subcellularLocation>
    <subcellularLocation>
        <location evidence="2">Microsome membrane</location>
        <topology evidence="2">Multi-pass membrane protein</topology>
    </subcellularLocation>
</comment>
<feature type="transmembrane region" description="Helical" evidence="28">
    <location>
        <begin position="215"/>
        <end position="235"/>
    </location>
</feature>
<dbReference type="GO" id="GO:0005254">
    <property type="term" value="F:chloride channel activity"/>
    <property type="evidence" value="ECO:0007669"/>
    <property type="project" value="TreeGrafter"/>
</dbReference>
<evidence type="ECO:0000256" key="9">
    <source>
        <dbReference type="ARBA" id="ARBA00022692"/>
    </source>
</evidence>
<evidence type="ECO:0000256" key="16">
    <source>
        <dbReference type="ARBA" id="ARBA00023002"/>
    </source>
</evidence>
<dbReference type="SMART" id="SM01117">
    <property type="entry name" value="Cyt-b5"/>
    <property type="match status" value="1"/>
</dbReference>
<sequence>MSSPVSVRCILESEVSQHRSKESCWVLVSGRVYDVTGFLRRHPGGEALILQQAGNDVSREMEGPPHRHSENARRWMEQYYIGDLIKDTAEPQTVRERRKATESEQTKEDQTGASRCSSVNTETDLVNWSKPLLWQVGHLGEKYDEWVHQPVDRPIRLFHSNFIEACSKTSWYMVPAVWLPMVLYLSWYCFTLLAQGDTRLFTTFTSEYTILVHKYSFPFLFLLGMFIWSLVEYLIHRFLFHMRPPASNYYLITLHFLLHGQHHKSPFDGSRLVFPPIPASFVIGGFYILVRVLMPLGLGLSVFVGGLCGYVVYDMIHYYLHYGCPKKGSYLYGLKAYHVKHHFEHQRLASGSWTKVTCKCCFTDTVRPLLVIELNKDVQLETKQWIISKIEAPANKQGAQLLAHPGEDDDGDMILVAAPSCTLLRNAEALGLSKPYRDGTMLAFSYPDRANFKNADNVEELLTLAEQQYISKKELYDLKAGTNESIPGFSKDKGSLYPGEPIFQKLEKSGIVKTMYPLHDKEKLSAFSKQWYSQFNSGVQPLDYIHSYFGGTVAFYFSFLGFYNLSLQLPAVLGAVLYFLPWNSLNGQVLLAIFNVVWSTVFLELWKRRSAELAYGWGTLLLNSTFEEPRPNYWGTMGHNPVMKRWEPYFPSAERKKRIWFVSTPVVCAFLWLTVMGMVAYFYLEWCVKDYYSREPSWLAMPLLYLPSVLHILYVDFMNHVYKTVAHMLTEWENHRVESDFQKHYTLKVLVFRFINCFAVLFYIAFYKQDLELLRKRLVSLLIVSQIINQVTEALVPYLLERFFPSQGTKQREADPHIDKFRAQGCQPEYPGLFAEYIELFVQFGYLSLFSCVYPLTAALLFLNNVTEIRTDALKLCKLFRKPFVAPAANIGIWQTAFEALGFVSVISNCWLILISPQVTGYCQENGVSFRHALLCTIALELPKAIGTLA</sequence>
<keyword evidence="12" id="KW-0276">Fatty acid metabolism</keyword>
<dbReference type="Pfam" id="PF00173">
    <property type="entry name" value="Cyt-b5"/>
    <property type="match status" value="1"/>
</dbReference>
<dbReference type="InterPro" id="IPR018506">
    <property type="entry name" value="Cyt_B5_heme-BS"/>
</dbReference>
<dbReference type="Pfam" id="PF04547">
    <property type="entry name" value="Anoctamin"/>
    <property type="match status" value="1"/>
</dbReference>
<keyword evidence="20" id="KW-0275">Fatty acid biosynthesis</keyword>
<dbReference type="GO" id="GO:0005789">
    <property type="term" value="C:endoplasmic reticulum membrane"/>
    <property type="evidence" value="ECO:0007669"/>
    <property type="project" value="UniProtKB-SubCell"/>
</dbReference>
<comment type="catalytic activity">
    <reaction evidence="22">
        <text>a 1,2-saturated fatty acid + 2 Fe(II)-[cytochrome b5] + O2 + 2 H(+) = a (R)-2-hydroxy fatty acid + 2 Fe(III)-[cytochrome b5] + H2O</text>
        <dbReference type="Rhea" id="RHEA:38855"/>
        <dbReference type="Rhea" id="RHEA-COMP:10438"/>
        <dbReference type="Rhea" id="RHEA-COMP:10439"/>
        <dbReference type="ChEBI" id="CHEBI:15377"/>
        <dbReference type="ChEBI" id="CHEBI:15378"/>
        <dbReference type="ChEBI" id="CHEBI:15379"/>
        <dbReference type="ChEBI" id="CHEBI:29033"/>
        <dbReference type="ChEBI" id="CHEBI:29034"/>
        <dbReference type="ChEBI" id="CHEBI:76177"/>
        <dbReference type="ChEBI" id="CHEBI:83955"/>
    </reaction>
    <physiologicalReaction direction="left-to-right" evidence="22">
        <dbReference type="Rhea" id="RHEA:38856"/>
    </physiologicalReaction>
</comment>
<keyword evidence="8" id="KW-0349">Heme</keyword>
<keyword evidence="18" id="KW-0443">Lipid metabolism</keyword>
<feature type="transmembrane region" description="Helical" evidence="28">
    <location>
        <begin position="840"/>
        <end position="863"/>
    </location>
</feature>
<protein>
    <recommendedName>
        <fullName evidence="28">Anoctamin</fullName>
    </recommendedName>
</protein>
<evidence type="ECO:0000256" key="22">
    <source>
        <dbReference type="ARBA" id="ARBA00051519"/>
    </source>
</evidence>
<dbReference type="EMBL" id="SCEB01215122">
    <property type="protein sequence ID" value="RXM31209.1"/>
    <property type="molecule type" value="Genomic_DNA"/>
</dbReference>
<evidence type="ECO:0000256" key="23">
    <source>
        <dbReference type="ARBA" id="ARBA00051625"/>
    </source>
</evidence>
<keyword evidence="13" id="KW-0862">Zinc</keyword>
<feature type="transmembrane region" description="Helical" evidence="28">
    <location>
        <begin position="296"/>
        <end position="313"/>
    </location>
</feature>
<evidence type="ECO:0000256" key="2">
    <source>
        <dbReference type="ARBA" id="ARBA00004154"/>
    </source>
</evidence>
<comment type="caution">
    <text evidence="31">The sequence shown here is derived from an EMBL/GenBank/DDBJ whole genome shotgun (WGS) entry which is preliminary data.</text>
</comment>
<dbReference type="GO" id="GO:0005506">
    <property type="term" value="F:iron ion binding"/>
    <property type="evidence" value="ECO:0007669"/>
    <property type="project" value="InterPro"/>
</dbReference>
<evidence type="ECO:0000256" key="5">
    <source>
        <dbReference type="ARBA" id="ARBA00005747"/>
    </source>
</evidence>
<evidence type="ECO:0000256" key="8">
    <source>
        <dbReference type="ARBA" id="ARBA00022617"/>
    </source>
</evidence>
<comment type="catalytic activity">
    <reaction evidence="25">
        <text>tetracosanoate + 2 Fe(II)-[cytochrome b5] + O2 + 2 H(+) = (R)-2-hydroxytetracosanoate + 2 Fe(III)-[cytochrome b5] + H2O</text>
        <dbReference type="Rhea" id="RHEA:38559"/>
        <dbReference type="Rhea" id="RHEA-COMP:10438"/>
        <dbReference type="Rhea" id="RHEA-COMP:10439"/>
        <dbReference type="ChEBI" id="CHEBI:15377"/>
        <dbReference type="ChEBI" id="CHEBI:15378"/>
        <dbReference type="ChEBI" id="CHEBI:15379"/>
        <dbReference type="ChEBI" id="CHEBI:29033"/>
        <dbReference type="ChEBI" id="CHEBI:29034"/>
        <dbReference type="ChEBI" id="CHEBI:31014"/>
        <dbReference type="ChEBI" id="CHEBI:75935"/>
    </reaction>
    <physiologicalReaction direction="left-to-right" evidence="25">
        <dbReference type="Rhea" id="RHEA:38560"/>
    </physiologicalReaction>
</comment>
<evidence type="ECO:0000256" key="28">
    <source>
        <dbReference type="RuleBase" id="RU280814"/>
    </source>
</evidence>
<proteinExistence type="inferred from homology"/>
<evidence type="ECO:0000256" key="17">
    <source>
        <dbReference type="ARBA" id="ARBA00023004"/>
    </source>
</evidence>
<evidence type="ECO:0000256" key="13">
    <source>
        <dbReference type="ARBA" id="ARBA00022833"/>
    </source>
</evidence>
<dbReference type="FunFam" id="3.10.120.10:FF:000011">
    <property type="entry name" value="Fatty acid 2-hydroxylase"/>
    <property type="match status" value="1"/>
</dbReference>
<feature type="region of interest" description="Disordered" evidence="29">
    <location>
        <begin position="91"/>
        <end position="116"/>
    </location>
</feature>
<evidence type="ECO:0000256" key="6">
    <source>
        <dbReference type="ARBA" id="ARBA00009671"/>
    </source>
</evidence>
<dbReference type="SUPFAM" id="SSF55856">
    <property type="entry name" value="Cytochrome b5-like heme/steroid binding domain"/>
    <property type="match status" value="1"/>
</dbReference>
<dbReference type="PRINTS" id="PR00363">
    <property type="entry name" value="CYTOCHROMEB5"/>
</dbReference>
<dbReference type="GO" id="GO:0020037">
    <property type="term" value="F:heme binding"/>
    <property type="evidence" value="ECO:0007669"/>
    <property type="project" value="InterPro"/>
</dbReference>
<dbReference type="PROSITE" id="PS50255">
    <property type="entry name" value="CYTOCHROME_B5_2"/>
    <property type="match status" value="1"/>
</dbReference>
<dbReference type="InterPro" id="IPR036400">
    <property type="entry name" value="Cyt_B5-like_heme/steroid_sf"/>
</dbReference>
<comment type="cofactor">
    <cofactor evidence="1">
        <name>Zn(2+)</name>
        <dbReference type="ChEBI" id="CHEBI:29105"/>
    </cofactor>
</comment>
<evidence type="ECO:0000313" key="31">
    <source>
        <dbReference type="EMBL" id="RXM31209.1"/>
    </source>
</evidence>
<evidence type="ECO:0000256" key="7">
    <source>
        <dbReference type="ARBA" id="ARBA00022516"/>
    </source>
</evidence>
<evidence type="ECO:0000256" key="11">
    <source>
        <dbReference type="ARBA" id="ARBA00022824"/>
    </source>
</evidence>
<dbReference type="PANTHER" id="PTHR12308">
    <property type="entry name" value="ANOCTAMIN"/>
    <property type="match status" value="1"/>
</dbReference>
<evidence type="ECO:0000256" key="14">
    <source>
        <dbReference type="ARBA" id="ARBA00022848"/>
    </source>
</evidence>
<evidence type="ECO:0000256" key="20">
    <source>
        <dbReference type="ARBA" id="ARBA00023160"/>
    </source>
</evidence>
<evidence type="ECO:0000256" key="26">
    <source>
        <dbReference type="ARBA" id="ARBA00054885"/>
    </source>
</evidence>
<evidence type="ECO:0000256" key="27">
    <source>
        <dbReference type="ARBA" id="ARBA00060649"/>
    </source>
</evidence>